<keyword evidence="3" id="KW-1185">Reference proteome</keyword>
<keyword evidence="1" id="KW-0732">Signal</keyword>
<dbReference type="EMBL" id="ML769424">
    <property type="protein sequence ID" value="KAE9403571.1"/>
    <property type="molecule type" value="Genomic_DNA"/>
</dbReference>
<organism evidence="2 3">
    <name type="scientific">Gymnopus androsaceus JB14</name>
    <dbReference type="NCBI Taxonomy" id="1447944"/>
    <lineage>
        <taxon>Eukaryota</taxon>
        <taxon>Fungi</taxon>
        <taxon>Dikarya</taxon>
        <taxon>Basidiomycota</taxon>
        <taxon>Agaricomycotina</taxon>
        <taxon>Agaricomycetes</taxon>
        <taxon>Agaricomycetidae</taxon>
        <taxon>Agaricales</taxon>
        <taxon>Marasmiineae</taxon>
        <taxon>Omphalotaceae</taxon>
        <taxon>Gymnopus</taxon>
    </lineage>
</organism>
<accession>A0A6A4HZU3</accession>
<dbReference type="AlphaFoldDB" id="A0A6A4HZU3"/>
<dbReference type="OrthoDB" id="3019900at2759"/>
<protein>
    <recommendedName>
        <fullName evidence="4">Protein kinase domain-containing protein</fullName>
    </recommendedName>
</protein>
<dbReference type="Proteomes" id="UP000799118">
    <property type="component" value="Unassembled WGS sequence"/>
</dbReference>
<feature type="chain" id="PRO_5025431640" description="Protein kinase domain-containing protein" evidence="1">
    <location>
        <begin position="22"/>
        <end position="295"/>
    </location>
</feature>
<evidence type="ECO:0008006" key="4">
    <source>
        <dbReference type="Google" id="ProtNLM"/>
    </source>
</evidence>
<gene>
    <name evidence="2" type="ORF">BT96DRAFT_936399</name>
</gene>
<feature type="signal peptide" evidence="1">
    <location>
        <begin position="1"/>
        <end position="21"/>
    </location>
</feature>
<name>A0A6A4HZU3_9AGAR</name>
<evidence type="ECO:0000256" key="1">
    <source>
        <dbReference type="SAM" id="SignalP"/>
    </source>
</evidence>
<proteinExistence type="predicted"/>
<evidence type="ECO:0000313" key="2">
    <source>
        <dbReference type="EMBL" id="KAE9403571.1"/>
    </source>
</evidence>
<evidence type="ECO:0000313" key="3">
    <source>
        <dbReference type="Proteomes" id="UP000799118"/>
    </source>
</evidence>
<reference evidence="2" key="1">
    <citation type="journal article" date="2019" name="Environ. Microbiol.">
        <title>Fungal ecological strategies reflected in gene transcription - a case study of two litter decomposers.</title>
        <authorList>
            <person name="Barbi F."/>
            <person name="Kohler A."/>
            <person name="Barry K."/>
            <person name="Baskaran P."/>
            <person name="Daum C."/>
            <person name="Fauchery L."/>
            <person name="Ihrmark K."/>
            <person name="Kuo A."/>
            <person name="LaButti K."/>
            <person name="Lipzen A."/>
            <person name="Morin E."/>
            <person name="Grigoriev I.V."/>
            <person name="Henrissat B."/>
            <person name="Lindahl B."/>
            <person name="Martin F."/>
        </authorList>
    </citation>
    <scope>NUCLEOTIDE SEQUENCE</scope>
    <source>
        <strain evidence="2">JB14</strain>
    </source>
</reference>
<sequence length="295" mass="32564">MFGSMLLTAGLALCNIAFTPGTPMARQKDFELEEPSFLTLATKHSSLGNNNAGIYSVSSFDPSFSDLFPPNIAALNPTPDRLLVKVLKDIDDDMIAEVKALKIVGQFVAAGMLEMQVATARKKVKGGADEEEGIYEAKPIIVMLKMPGRALTSTPGFIAAKDMETKRQMINDTLTMMCDRVAGLALEHGFVHRDNIIPNIMVISEGTKILDLNIIDWGGKFLSSIRDDVTWDDLMAWCHHRWAVPVWERALFIVIYRPKVYDSRLAAAASCGFSANLTRISLCTSTDANRQAREY</sequence>